<evidence type="ECO:0000313" key="2">
    <source>
        <dbReference type="Proteomes" id="UP000777438"/>
    </source>
</evidence>
<proteinExistence type="predicted"/>
<name>A0A9P8W937_9HYPO</name>
<dbReference type="Proteomes" id="UP000777438">
    <property type="component" value="Unassembled WGS sequence"/>
</dbReference>
<reference evidence="1 2" key="1">
    <citation type="journal article" date="2021" name="Nat. Commun.">
        <title>Genetic determinants of endophytism in the Arabidopsis root mycobiome.</title>
        <authorList>
            <person name="Mesny F."/>
            <person name="Miyauchi S."/>
            <person name="Thiergart T."/>
            <person name="Pickel B."/>
            <person name="Atanasova L."/>
            <person name="Karlsson M."/>
            <person name="Huettel B."/>
            <person name="Barry K.W."/>
            <person name="Haridas S."/>
            <person name="Chen C."/>
            <person name="Bauer D."/>
            <person name="Andreopoulos W."/>
            <person name="Pangilinan J."/>
            <person name="LaButti K."/>
            <person name="Riley R."/>
            <person name="Lipzen A."/>
            <person name="Clum A."/>
            <person name="Drula E."/>
            <person name="Henrissat B."/>
            <person name="Kohler A."/>
            <person name="Grigoriev I.V."/>
            <person name="Martin F.M."/>
            <person name="Hacquard S."/>
        </authorList>
    </citation>
    <scope>NUCLEOTIDE SEQUENCE [LARGE SCALE GENOMIC DNA]</scope>
    <source>
        <strain evidence="1 2">MPI-CAGE-CH-0241</strain>
    </source>
</reference>
<gene>
    <name evidence="1" type="ORF">B0T10DRAFT_482353</name>
</gene>
<dbReference type="EMBL" id="JAGPYM010000006">
    <property type="protein sequence ID" value="KAH6893472.1"/>
    <property type="molecule type" value="Genomic_DNA"/>
</dbReference>
<protein>
    <submittedName>
        <fullName evidence="1">Uncharacterized protein</fullName>
    </submittedName>
</protein>
<accession>A0A9P8W937</accession>
<comment type="caution">
    <text evidence="1">The sequence shown here is derived from an EMBL/GenBank/DDBJ whole genome shotgun (WGS) entry which is preliminary data.</text>
</comment>
<dbReference type="AlphaFoldDB" id="A0A9P8W937"/>
<sequence>MPIPKPTDRALVHVTTRRQRSGKREQFIICEFPSIMAWLKSLASVVHRCLPRSKARRHGTSARICFLHFSHPSSQRRFGGMTSGLAGDTREFAESCSAKKKNTQTHACSLQNRRDAKSQDAVGPSYLLASPCSERAAMHKGWEAQELMQAKARLSMQTTGQRGGALHGEKKHAPTAGNNWLMMKCRYHPQRCDMYVIPSFCTKY</sequence>
<organism evidence="1 2">
    <name type="scientific">Thelonectria olida</name>
    <dbReference type="NCBI Taxonomy" id="1576542"/>
    <lineage>
        <taxon>Eukaryota</taxon>
        <taxon>Fungi</taxon>
        <taxon>Dikarya</taxon>
        <taxon>Ascomycota</taxon>
        <taxon>Pezizomycotina</taxon>
        <taxon>Sordariomycetes</taxon>
        <taxon>Hypocreomycetidae</taxon>
        <taxon>Hypocreales</taxon>
        <taxon>Nectriaceae</taxon>
        <taxon>Thelonectria</taxon>
    </lineage>
</organism>
<evidence type="ECO:0000313" key="1">
    <source>
        <dbReference type="EMBL" id="KAH6893472.1"/>
    </source>
</evidence>
<keyword evidence="2" id="KW-1185">Reference proteome</keyword>